<evidence type="ECO:0000313" key="3">
    <source>
        <dbReference type="Proteomes" id="UP000594261"/>
    </source>
</evidence>
<protein>
    <submittedName>
        <fullName evidence="2">Uncharacterized protein</fullName>
    </submittedName>
</protein>
<feature type="compositionally biased region" description="Polar residues" evidence="1">
    <location>
        <begin position="150"/>
        <end position="160"/>
    </location>
</feature>
<keyword evidence="3" id="KW-1185">Reference proteome</keyword>
<dbReference type="AlphaFoldDB" id="A0A7N2LQL4"/>
<feature type="region of interest" description="Disordered" evidence="1">
    <location>
        <begin position="133"/>
        <end position="160"/>
    </location>
</feature>
<dbReference type="InParanoid" id="A0A7N2LQL4"/>
<name>A0A7N2LQL4_QUELO</name>
<organism evidence="2 3">
    <name type="scientific">Quercus lobata</name>
    <name type="common">Valley oak</name>
    <dbReference type="NCBI Taxonomy" id="97700"/>
    <lineage>
        <taxon>Eukaryota</taxon>
        <taxon>Viridiplantae</taxon>
        <taxon>Streptophyta</taxon>
        <taxon>Embryophyta</taxon>
        <taxon>Tracheophyta</taxon>
        <taxon>Spermatophyta</taxon>
        <taxon>Magnoliopsida</taxon>
        <taxon>eudicotyledons</taxon>
        <taxon>Gunneridae</taxon>
        <taxon>Pentapetalae</taxon>
        <taxon>rosids</taxon>
        <taxon>fabids</taxon>
        <taxon>Fagales</taxon>
        <taxon>Fagaceae</taxon>
        <taxon>Quercus</taxon>
    </lineage>
</organism>
<proteinExistence type="predicted"/>
<accession>A0A7N2LQL4</accession>
<dbReference type="Gramene" id="QL05p048852:mrna">
    <property type="protein sequence ID" value="QL05p048852:mrna"/>
    <property type="gene ID" value="QL05p048852"/>
</dbReference>
<reference evidence="2" key="2">
    <citation type="submission" date="2021-01" db="UniProtKB">
        <authorList>
            <consortium name="EnsemblPlants"/>
        </authorList>
    </citation>
    <scope>IDENTIFICATION</scope>
</reference>
<dbReference type="EMBL" id="LRBV02000005">
    <property type="status" value="NOT_ANNOTATED_CDS"/>
    <property type="molecule type" value="Genomic_DNA"/>
</dbReference>
<evidence type="ECO:0000256" key="1">
    <source>
        <dbReference type="SAM" id="MobiDB-lite"/>
    </source>
</evidence>
<reference evidence="2 3" key="1">
    <citation type="journal article" date="2016" name="G3 (Bethesda)">
        <title>First Draft Assembly and Annotation of the Genome of a California Endemic Oak Quercus lobata Nee (Fagaceae).</title>
        <authorList>
            <person name="Sork V.L."/>
            <person name="Fitz-Gibbon S.T."/>
            <person name="Puiu D."/>
            <person name="Crepeau M."/>
            <person name="Gugger P.F."/>
            <person name="Sherman R."/>
            <person name="Stevens K."/>
            <person name="Langley C.H."/>
            <person name="Pellegrini M."/>
            <person name="Salzberg S.L."/>
        </authorList>
    </citation>
    <scope>NUCLEOTIDE SEQUENCE [LARGE SCALE GENOMIC DNA]</scope>
    <source>
        <strain evidence="2 3">cv. SW786</strain>
    </source>
</reference>
<evidence type="ECO:0000313" key="2">
    <source>
        <dbReference type="EnsemblPlants" id="QL05p048852:mrna"/>
    </source>
</evidence>
<sequence>MGIKVFHFKFYSCFQMEWLPFFCFICGVLGLGENHCSRFQGKSECHKHFGDWTKENSGLKGVFEKHGAACRGGLEEERMEEDTGVQHIPMVVCLASLGMEHSIALSNHISFNNTNRELGSWSVVLLVENQSNDALASPSSPAPSPVVHSRVSQRCSENGL</sequence>
<dbReference type="Proteomes" id="UP000594261">
    <property type="component" value="Chromosome 5"/>
</dbReference>
<dbReference type="EnsemblPlants" id="QL05p048852:mrna">
    <property type="protein sequence ID" value="QL05p048852:mrna"/>
    <property type="gene ID" value="QL05p048852"/>
</dbReference>